<evidence type="ECO:0000313" key="1">
    <source>
        <dbReference type="EMBL" id="MED7825680.1"/>
    </source>
</evidence>
<reference evidence="1" key="1">
    <citation type="submission" date="2024-01" db="EMBL/GenBank/DDBJ databases">
        <title>First draft genome sequence data of TA4-1, the type strain of Gram-positive actinobacterium Streptomyces chiangmaiensis.</title>
        <authorList>
            <person name="Yasawong M."/>
            <person name="Nantapong N."/>
        </authorList>
    </citation>
    <scope>NUCLEOTIDE SEQUENCE</scope>
    <source>
        <strain evidence="1">TA4-1</strain>
    </source>
</reference>
<proteinExistence type="predicted"/>
<keyword evidence="2" id="KW-1185">Reference proteome</keyword>
<gene>
    <name evidence="1" type="ORF">VXC91_27835</name>
</gene>
<dbReference type="EMBL" id="JAYWVC010000119">
    <property type="protein sequence ID" value="MED7825680.1"/>
    <property type="molecule type" value="Genomic_DNA"/>
</dbReference>
<dbReference type="Proteomes" id="UP001333996">
    <property type="component" value="Unassembled WGS sequence"/>
</dbReference>
<accession>A0ABU7FNI4</accession>
<name>A0ABU7FNI4_9ACTN</name>
<sequence length="116" mass="13135">MARKPSYFEAEDIVIRRLILAHPRDYARFLEEAKAELPSKPCKGCAYLGADALELADLLGHDKQGHQAARALYSNKIRSVTDLRRALQDDELQYLRGQGLGIGGLQRIHDRMRYLG</sequence>
<protein>
    <submittedName>
        <fullName evidence="1">Uncharacterized protein</fullName>
    </submittedName>
</protein>
<comment type="caution">
    <text evidence="1">The sequence shown here is derived from an EMBL/GenBank/DDBJ whole genome shotgun (WGS) entry which is preliminary data.</text>
</comment>
<evidence type="ECO:0000313" key="2">
    <source>
        <dbReference type="Proteomes" id="UP001333996"/>
    </source>
</evidence>
<organism evidence="1 2">
    <name type="scientific">Streptomyces chiangmaiensis</name>
    <dbReference type="NCBI Taxonomy" id="766497"/>
    <lineage>
        <taxon>Bacteria</taxon>
        <taxon>Bacillati</taxon>
        <taxon>Actinomycetota</taxon>
        <taxon>Actinomycetes</taxon>
        <taxon>Kitasatosporales</taxon>
        <taxon>Streptomycetaceae</taxon>
        <taxon>Streptomyces</taxon>
    </lineage>
</organism>
<dbReference type="RefSeq" id="WP_329510091.1">
    <property type="nucleotide sequence ID" value="NZ_BAAAYZ010000066.1"/>
</dbReference>